<organism evidence="1 2">
    <name type="scientific">Deinococcus lacus</name>
    <dbReference type="NCBI Taxonomy" id="392561"/>
    <lineage>
        <taxon>Bacteria</taxon>
        <taxon>Thermotogati</taxon>
        <taxon>Deinococcota</taxon>
        <taxon>Deinococci</taxon>
        <taxon>Deinococcales</taxon>
        <taxon>Deinococcaceae</taxon>
        <taxon>Deinococcus</taxon>
    </lineage>
</organism>
<proteinExistence type="predicted"/>
<name>A0ABW1YJC1_9DEIO</name>
<evidence type="ECO:0000313" key="1">
    <source>
        <dbReference type="EMBL" id="MFC6592969.1"/>
    </source>
</evidence>
<gene>
    <name evidence="1" type="ORF">ACFP81_13805</name>
</gene>
<comment type="caution">
    <text evidence="1">The sequence shown here is derived from an EMBL/GenBank/DDBJ whole genome shotgun (WGS) entry which is preliminary data.</text>
</comment>
<evidence type="ECO:0000313" key="2">
    <source>
        <dbReference type="Proteomes" id="UP001596297"/>
    </source>
</evidence>
<dbReference type="Proteomes" id="UP001596297">
    <property type="component" value="Unassembled WGS sequence"/>
</dbReference>
<dbReference type="EMBL" id="JBHSWD010000003">
    <property type="protein sequence ID" value="MFC6592969.1"/>
    <property type="molecule type" value="Genomic_DNA"/>
</dbReference>
<protein>
    <submittedName>
        <fullName evidence="1">Uncharacterized protein</fullName>
    </submittedName>
</protein>
<reference evidence="2" key="1">
    <citation type="journal article" date="2019" name="Int. J. Syst. Evol. Microbiol.">
        <title>The Global Catalogue of Microorganisms (GCM) 10K type strain sequencing project: providing services to taxonomists for standard genome sequencing and annotation.</title>
        <authorList>
            <consortium name="The Broad Institute Genomics Platform"/>
            <consortium name="The Broad Institute Genome Sequencing Center for Infectious Disease"/>
            <person name="Wu L."/>
            <person name="Ma J."/>
        </authorList>
    </citation>
    <scope>NUCLEOTIDE SEQUENCE [LARGE SCALE GENOMIC DNA]</scope>
    <source>
        <strain evidence="2">CGMCC 1.15772</strain>
    </source>
</reference>
<sequence>MIEERLAAELLPYLEGTAEGEQFSIEPTSELSSLLEYYIYWCVLENCTRLPYSIDGLYVNSAKKIGICGVEIYGMAYLLISHNGSGSITPFYVYLSMDEKSGGFSKVSIKLDDEGWNGRKTHVVETLNAPIGKVAWRYVVDIDGPKS</sequence>
<keyword evidence="2" id="KW-1185">Reference proteome</keyword>
<accession>A0ABW1YJC1</accession>
<dbReference type="RefSeq" id="WP_380084085.1">
    <property type="nucleotide sequence ID" value="NZ_JBHSWD010000003.1"/>
</dbReference>